<sequence>MALYVYRVSLPLDIYHNLFNILAEKNEYQTLNSCSLLCRGRQPFSRRSLFFRIDLTECSGLRFPTENCIPVEKFHSLDGRFNCHCRELRANFVRHV</sequence>
<organism evidence="1 2">
    <name type="scientific">Crepidotus variabilis</name>
    <dbReference type="NCBI Taxonomy" id="179855"/>
    <lineage>
        <taxon>Eukaryota</taxon>
        <taxon>Fungi</taxon>
        <taxon>Dikarya</taxon>
        <taxon>Basidiomycota</taxon>
        <taxon>Agaricomycotina</taxon>
        <taxon>Agaricomycetes</taxon>
        <taxon>Agaricomycetidae</taxon>
        <taxon>Agaricales</taxon>
        <taxon>Agaricineae</taxon>
        <taxon>Crepidotaceae</taxon>
        <taxon>Crepidotus</taxon>
    </lineage>
</organism>
<dbReference type="Proteomes" id="UP000807306">
    <property type="component" value="Unassembled WGS sequence"/>
</dbReference>
<gene>
    <name evidence="1" type="ORF">CPB83DRAFT_586700</name>
</gene>
<comment type="caution">
    <text evidence="1">The sequence shown here is derived from an EMBL/GenBank/DDBJ whole genome shotgun (WGS) entry which is preliminary data.</text>
</comment>
<dbReference type="EMBL" id="MU157830">
    <property type="protein sequence ID" value="KAF9532890.1"/>
    <property type="molecule type" value="Genomic_DNA"/>
</dbReference>
<dbReference type="OrthoDB" id="2745898at2759"/>
<protein>
    <submittedName>
        <fullName evidence="1">Uncharacterized protein</fullName>
    </submittedName>
</protein>
<evidence type="ECO:0000313" key="2">
    <source>
        <dbReference type="Proteomes" id="UP000807306"/>
    </source>
</evidence>
<keyword evidence="2" id="KW-1185">Reference proteome</keyword>
<accession>A0A9P6EPA4</accession>
<dbReference type="AlphaFoldDB" id="A0A9P6EPA4"/>
<proteinExistence type="predicted"/>
<name>A0A9P6EPA4_9AGAR</name>
<reference evidence="1" key="1">
    <citation type="submission" date="2020-11" db="EMBL/GenBank/DDBJ databases">
        <authorList>
            <consortium name="DOE Joint Genome Institute"/>
            <person name="Ahrendt S."/>
            <person name="Riley R."/>
            <person name="Andreopoulos W."/>
            <person name="Labutti K."/>
            <person name="Pangilinan J."/>
            <person name="Ruiz-Duenas F.J."/>
            <person name="Barrasa J.M."/>
            <person name="Sanchez-Garcia M."/>
            <person name="Camarero S."/>
            <person name="Miyauchi S."/>
            <person name="Serrano A."/>
            <person name="Linde D."/>
            <person name="Babiker R."/>
            <person name="Drula E."/>
            <person name="Ayuso-Fernandez I."/>
            <person name="Pacheco R."/>
            <person name="Padilla G."/>
            <person name="Ferreira P."/>
            <person name="Barriuso J."/>
            <person name="Kellner H."/>
            <person name="Castanera R."/>
            <person name="Alfaro M."/>
            <person name="Ramirez L."/>
            <person name="Pisabarro A.G."/>
            <person name="Kuo A."/>
            <person name="Tritt A."/>
            <person name="Lipzen A."/>
            <person name="He G."/>
            <person name="Yan M."/>
            <person name="Ng V."/>
            <person name="Cullen D."/>
            <person name="Martin F."/>
            <person name="Rosso M.-N."/>
            <person name="Henrissat B."/>
            <person name="Hibbett D."/>
            <person name="Martinez A.T."/>
            <person name="Grigoriev I.V."/>
        </authorList>
    </citation>
    <scope>NUCLEOTIDE SEQUENCE</scope>
    <source>
        <strain evidence="1">CBS 506.95</strain>
    </source>
</reference>
<evidence type="ECO:0000313" key="1">
    <source>
        <dbReference type="EMBL" id="KAF9532890.1"/>
    </source>
</evidence>